<proteinExistence type="predicted"/>
<reference evidence="2" key="1">
    <citation type="journal article" date="2023" name="G3 (Bethesda)">
        <title>Genome assembly and association tests identify interacting loci associated with vigor, precocity, and sex in interspecific pistachio rootstocks.</title>
        <authorList>
            <person name="Palmer W."/>
            <person name="Jacygrad E."/>
            <person name="Sagayaradj S."/>
            <person name="Cavanaugh K."/>
            <person name="Han R."/>
            <person name="Bertier L."/>
            <person name="Beede B."/>
            <person name="Kafkas S."/>
            <person name="Golino D."/>
            <person name="Preece J."/>
            <person name="Michelmore R."/>
        </authorList>
    </citation>
    <scope>NUCLEOTIDE SEQUENCE [LARGE SCALE GENOMIC DNA]</scope>
</reference>
<keyword evidence="2" id="KW-1185">Reference proteome</keyword>
<evidence type="ECO:0000313" key="2">
    <source>
        <dbReference type="Proteomes" id="UP001163603"/>
    </source>
</evidence>
<sequence>MKDNATPGSTSTEEKVELVIAPPNKKLADFNVDVPKESPISMVLCGNVNQKQIGSSTREEEPVLVINSTSSSEDNERRIRHFKLYRAAIKGDWNTAERIYKEDKDYIAAKLSKERDSALHIAAAARHTGFVKKLLEQMQMEDLTIKNNVGNTAFFLAAASGEVDIAEAMMEKHGDLVMIRGKDDMLPLHKASLMGNEEMEREKQRRNNKLGWRVQLKKREKDWRRSLTWRSWMRDLTLTGEETPDLAFDLVWCLVMFLGDSDILDIIRKPRPLIFEAAKRGNIKFLKLILDAYPDLLFEIDENNYSIFHFAVLYRHQLIFKIIYEIGSLKDLVLQSKDNEEIVNELNTNNGLDHGKIPVRDFSSECRRQNRNQELTAKWSHLLISCFELSQKAAEQYFSLKIMILNKLPSSQYGRGLSIQSCFPEIKSVANSSCKSSGEVSDDDLSLKDAFGPATFDHGHYETSFNFASDIQHSHLQSHHQAVKSPIDFLEAKGFDDHVVLDQSIWPFHDSSNQMPSISAEPNARAAETGDVQRNYFTAFVPLHNAALKGDWEFAREFFILNPQAVCASITRNQETALHIAAGARHTIFVQELVTIMRPEDLALPNKVGNTALCFAAISGIKKIAEVMVNKNRRLPSIRGSKGATPLCMAALLGHREMVWYLYSATEEEYLKEEDRVELLVAVINADIYVPRFRAIL</sequence>
<evidence type="ECO:0000313" key="1">
    <source>
        <dbReference type="EMBL" id="KAJ0018393.1"/>
    </source>
</evidence>
<comment type="caution">
    <text evidence="1">The sequence shown here is derived from an EMBL/GenBank/DDBJ whole genome shotgun (WGS) entry which is preliminary data.</text>
</comment>
<accession>A0ACC0XJ20</accession>
<name>A0ACC0XJ20_9ROSI</name>
<gene>
    <name evidence="1" type="ORF">Pint_12347</name>
</gene>
<dbReference type="Proteomes" id="UP001163603">
    <property type="component" value="Chromosome 12"/>
</dbReference>
<organism evidence="1 2">
    <name type="scientific">Pistacia integerrima</name>
    <dbReference type="NCBI Taxonomy" id="434235"/>
    <lineage>
        <taxon>Eukaryota</taxon>
        <taxon>Viridiplantae</taxon>
        <taxon>Streptophyta</taxon>
        <taxon>Embryophyta</taxon>
        <taxon>Tracheophyta</taxon>
        <taxon>Spermatophyta</taxon>
        <taxon>Magnoliopsida</taxon>
        <taxon>eudicotyledons</taxon>
        <taxon>Gunneridae</taxon>
        <taxon>Pentapetalae</taxon>
        <taxon>rosids</taxon>
        <taxon>malvids</taxon>
        <taxon>Sapindales</taxon>
        <taxon>Anacardiaceae</taxon>
        <taxon>Pistacia</taxon>
    </lineage>
</organism>
<dbReference type="EMBL" id="CM047747">
    <property type="protein sequence ID" value="KAJ0018393.1"/>
    <property type="molecule type" value="Genomic_DNA"/>
</dbReference>
<protein>
    <submittedName>
        <fullName evidence="1">Uncharacterized protein</fullName>
    </submittedName>
</protein>